<dbReference type="InterPro" id="IPR001753">
    <property type="entry name" value="Enoyl-CoA_hydra/iso"/>
</dbReference>
<evidence type="ECO:0000256" key="2">
    <source>
        <dbReference type="RuleBase" id="RU003707"/>
    </source>
</evidence>
<dbReference type="Pfam" id="PF00378">
    <property type="entry name" value="ECH_1"/>
    <property type="match status" value="1"/>
</dbReference>
<comment type="similarity">
    <text evidence="1 2">Belongs to the enoyl-CoA hydratase/isomerase family.</text>
</comment>
<dbReference type="Gene3D" id="3.90.226.10">
    <property type="entry name" value="2-enoyl-CoA Hydratase, Chain A, domain 1"/>
    <property type="match status" value="1"/>
</dbReference>
<dbReference type="PANTHER" id="PTHR43149:SF1">
    <property type="entry name" value="DELTA(3,5)-DELTA(2,4)-DIENOYL-COA ISOMERASE, MITOCHONDRIAL"/>
    <property type="match status" value="1"/>
</dbReference>
<evidence type="ECO:0000256" key="1">
    <source>
        <dbReference type="ARBA" id="ARBA00005254"/>
    </source>
</evidence>
<dbReference type="AlphaFoldDB" id="A0A5C4LW45"/>
<dbReference type="Proteomes" id="UP000306740">
    <property type="component" value="Unassembled WGS sequence"/>
</dbReference>
<dbReference type="InterPro" id="IPR029045">
    <property type="entry name" value="ClpP/crotonase-like_dom_sf"/>
</dbReference>
<name>A0A5C4LW45_9ACTN</name>
<dbReference type="OrthoDB" id="8452484at2"/>
<dbReference type="InterPro" id="IPR018376">
    <property type="entry name" value="Enoyl-CoA_hyd/isom_CS"/>
</dbReference>
<dbReference type="InterPro" id="IPR045002">
    <property type="entry name" value="Ech1-like"/>
</dbReference>
<evidence type="ECO:0000313" key="3">
    <source>
        <dbReference type="EMBL" id="TNC22030.1"/>
    </source>
</evidence>
<dbReference type="RefSeq" id="WP_139107550.1">
    <property type="nucleotide sequence ID" value="NZ_VDFR01000283.1"/>
</dbReference>
<dbReference type="SUPFAM" id="SSF52096">
    <property type="entry name" value="ClpP/crotonase"/>
    <property type="match status" value="1"/>
</dbReference>
<dbReference type="CDD" id="cd06558">
    <property type="entry name" value="crotonase-like"/>
    <property type="match status" value="1"/>
</dbReference>
<dbReference type="EMBL" id="VDFR01000283">
    <property type="protein sequence ID" value="TNC22030.1"/>
    <property type="molecule type" value="Genomic_DNA"/>
</dbReference>
<dbReference type="NCBIfam" id="NF005699">
    <property type="entry name" value="PRK07509.1"/>
    <property type="match status" value="1"/>
</dbReference>
<evidence type="ECO:0000313" key="4">
    <source>
        <dbReference type="Proteomes" id="UP000306740"/>
    </source>
</evidence>
<comment type="caution">
    <text evidence="3">The sequence shown here is derived from an EMBL/GenBank/DDBJ whole genome shotgun (WGS) entry which is preliminary data.</text>
</comment>
<dbReference type="PANTHER" id="PTHR43149">
    <property type="entry name" value="ENOYL-COA HYDRATASE"/>
    <property type="match status" value="1"/>
</dbReference>
<gene>
    <name evidence="3" type="ORF">FHE65_36155</name>
</gene>
<dbReference type="PROSITE" id="PS00166">
    <property type="entry name" value="ENOYL_COA_HYDRATASE"/>
    <property type="match status" value="1"/>
</dbReference>
<protein>
    <submittedName>
        <fullName evidence="3">Crotonase/enoyl-CoA hydratase family protein</fullName>
    </submittedName>
</protein>
<sequence length="268" mass="29076">MPEPRVLLHVDGPVASVSLNRPEKLNGVDIAMLRELVTTARRVREDRSVRAVVLRGEGDAFCAGLDFASVMSSPSTIVRSFVPNPLRGQNLFQHAAWVWRELPVPVVAVVHGHCYGAGLQLATAADFRFSTPDARWSVLEAKWGLVPDMSGTASLRELVGGDVARRLTMTGEVLDGTRAHALGLVSGVADDPDVPARELVEAIIARSPDSVAASKALLNRTRHASPRRAFAVERRLQLAMLLAKNTAIARAANVRKEKPAFGERRFGR</sequence>
<accession>A0A5C4LW45</accession>
<proteinExistence type="inferred from homology"/>
<organism evidence="3 4">
    <name type="scientific">Mumia zhuanghuii</name>
    <dbReference type="NCBI Taxonomy" id="2585211"/>
    <lineage>
        <taxon>Bacteria</taxon>
        <taxon>Bacillati</taxon>
        <taxon>Actinomycetota</taxon>
        <taxon>Actinomycetes</taxon>
        <taxon>Propionibacteriales</taxon>
        <taxon>Nocardioidaceae</taxon>
        <taxon>Mumia</taxon>
    </lineage>
</organism>
<reference evidence="3 4" key="1">
    <citation type="submission" date="2019-05" db="EMBL/GenBank/DDBJ databases">
        <title>Mumia sp. nov., isolated from the intestinal contents of plateau pika (Ochotona curzoniae) in the Qinghai-Tibet plateau of China.</title>
        <authorList>
            <person name="Tian Z."/>
        </authorList>
    </citation>
    <scope>NUCLEOTIDE SEQUENCE [LARGE SCALE GENOMIC DNA]</scope>
    <source>
        <strain evidence="4">527</strain>
    </source>
</reference>
<dbReference type="GO" id="GO:0016853">
    <property type="term" value="F:isomerase activity"/>
    <property type="evidence" value="ECO:0007669"/>
    <property type="project" value="InterPro"/>
</dbReference>